<evidence type="ECO:0000256" key="1">
    <source>
        <dbReference type="SAM" id="SignalP"/>
    </source>
</evidence>
<evidence type="ECO:0000313" key="4">
    <source>
        <dbReference type="EMBL" id="TWS02778.1"/>
    </source>
</evidence>
<evidence type="ECO:0000313" key="6">
    <source>
        <dbReference type="Proteomes" id="UP000317951"/>
    </source>
</evidence>
<evidence type="ECO:0000313" key="5">
    <source>
        <dbReference type="Proteomes" id="UP000182858"/>
    </source>
</evidence>
<accession>A0A5C5QAY8</accession>
<dbReference type="Gene3D" id="2.60.40.10">
    <property type="entry name" value="Immunoglobulins"/>
    <property type="match status" value="1"/>
</dbReference>
<dbReference type="GO" id="GO:0005975">
    <property type="term" value="P:carbohydrate metabolic process"/>
    <property type="evidence" value="ECO:0007669"/>
    <property type="project" value="InterPro"/>
</dbReference>
<dbReference type="SMART" id="SM00642">
    <property type="entry name" value="Aamy"/>
    <property type="match status" value="1"/>
</dbReference>
<organism evidence="4 6">
    <name type="scientific">Pseudomonas extremaustralis</name>
    <dbReference type="NCBI Taxonomy" id="359110"/>
    <lineage>
        <taxon>Bacteria</taxon>
        <taxon>Pseudomonadati</taxon>
        <taxon>Pseudomonadota</taxon>
        <taxon>Gammaproteobacteria</taxon>
        <taxon>Pseudomonadales</taxon>
        <taxon>Pseudomonadaceae</taxon>
        <taxon>Pseudomonas</taxon>
    </lineage>
</organism>
<keyword evidence="5" id="KW-1185">Reference proteome</keyword>
<dbReference type="Gene3D" id="3.20.20.80">
    <property type="entry name" value="Glycosidases"/>
    <property type="match status" value="1"/>
</dbReference>
<name>A0A5C5QAY8_9PSED</name>
<dbReference type="Pfam" id="PF09081">
    <property type="entry name" value="AMT4_dom_C"/>
    <property type="match status" value="1"/>
</dbReference>
<dbReference type="AlphaFoldDB" id="A0A5C5QAY8"/>
<protein>
    <submittedName>
        <fullName evidence="3">Alpha-amylase</fullName>
    </submittedName>
    <submittedName>
        <fullName evidence="4">DUF1921 domain-containing protein</fullName>
    </submittedName>
</protein>
<dbReference type="Gene3D" id="2.60.40.1180">
    <property type="entry name" value="Golgi alpha-mannosidase II"/>
    <property type="match status" value="1"/>
</dbReference>
<keyword evidence="1" id="KW-0732">Signal</keyword>
<dbReference type="SUPFAM" id="SSF51445">
    <property type="entry name" value="(Trans)glycosidases"/>
    <property type="match status" value="1"/>
</dbReference>
<feature type="signal peptide" evidence="1">
    <location>
        <begin position="1"/>
        <end position="21"/>
    </location>
</feature>
<dbReference type="SUPFAM" id="SSF49452">
    <property type="entry name" value="Starch-binding domain-like"/>
    <property type="match status" value="1"/>
</dbReference>
<evidence type="ECO:0000313" key="3">
    <source>
        <dbReference type="EMBL" id="SDF70084.1"/>
    </source>
</evidence>
<dbReference type="InterPro" id="IPR013783">
    <property type="entry name" value="Ig-like_fold"/>
</dbReference>
<gene>
    <name evidence="4" type="ORF">FIV36_19475</name>
    <name evidence="3" type="ORF">SAMN05216591_3707</name>
</gene>
<dbReference type="Proteomes" id="UP000317951">
    <property type="component" value="Unassembled WGS sequence"/>
</dbReference>
<dbReference type="GO" id="GO:2001070">
    <property type="term" value="F:starch binding"/>
    <property type="evidence" value="ECO:0007669"/>
    <property type="project" value="InterPro"/>
</dbReference>
<dbReference type="Pfam" id="PF00686">
    <property type="entry name" value="CBM_20"/>
    <property type="match status" value="1"/>
</dbReference>
<dbReference type="InterPro" id="IPR013780">
    <property type="entry name" value="Glyco_hydro_b"/>
</dbReference>
<dbReference type="InterPro" id="IPR015165">
    <property type="entry name" value="AMT4_domain_C"/>
</dbReference>
<dbReference type="Proteomes" id="UP000182858">
    <property type="component" value="Chromosome I"/>
</dbReference>
<dbReference type="OrthoDB" id="9805159at2"/>
<evidence type="ECO:0000259" key="2">
    <source>
        <dbReference type="PROSITE" id="PS51166"/>
    </source>
</evidence>
<dbReference type="InterPro" id="IPR017853">
    <property type="entry name" value="GH"/>
</dbReference>
<dbReference type="InterPro" id="IPR013784">
    <property type="entry name" value="Carb-bd-like_fold"/>
</dbReference>
<feature type="chain" id="PRO_5022692211" evidence="1">
    <location>
        <begin position="22"/>
        <end position="529"/>
    </location>
</feature>
<dbReference type="PANTHER" id="PTHR43447">
    <property type="entry name" value="ALPHA-AMYLASE"/>
    <property type="match status" value="1"/>
</dbReference>
<feature type="domain" description="CBM20" evidence="2">
    <location>
        <begin position="429"/>
        <end position="529"/>
    </location>
</feature>
<dbReference type="InterPro" id="IPR002044">
    <property type="entry name" value="CBM20"/>
</dbReference>
<reference evidence="3 5" key="1">
    <citation type="submission" date="2016-10" db="EMBL/GenBank/DDBJ databases">
        <authorList>
            <person name="Varghese N."/>
            <person name="Submissions S."/>
        </authorList>
    </citation>
    <scope>NUCLEOTIDE SEQUENCE [LARGE SCALE GENOMIC DNA]</scope>
    <source>
        <strain evidence="3 5">DSM 17835</strain>
    </source>
</reference>
<dbReference type="RefSeq" id="WP_010568028.1">
    <property type="nucleotide sequence ID" value="NZ_FUYI01000029.1"/>
</dbReference>
<dbReference type="SUPFAM" id="SSF51011">
    <property type="entry name" value="Glycosyl hydrolase domain"/>
    <property type="match status" value="1"/>
</dbReference>
<dbReference type="InterPro" id="IPR006047">
    <property type="entry name" value="GH13_cat_dom"/>
</dbReference>
<dbReference type="EMBL" id="VFET01000016">
    <property type="protein sequence ID" value="TWS02778.1"/>
    <property type="molecule type" value="Genomic_DNA"/>
</dbReference>
<dbReference type="SMART" id="SM01065">
    <property type="entry name" value="CBM_2"/>
    <property type="match status" value="1"/>
</dbReference>
<sequence>MKLPILICAAAAWLLASTVPAAPPSVRNGGGEDILLQGFHWNSSRNAPQKWYEVLTQMAPTIGQDGFTKIWLPPAWTDQSSWSDPTSGTSGGGEGYFWNDFDKNSQYGSDGQLKQAVAALTNAGVQAVYDVVPNHMNDKLAGKQVRFPRHLKLWRDDCATPSDCDQGDAFMSGSADLNTGNAEVSSRFMQEFRNLRDNYGAKGLRFDFVRGYAPERVDIWMKNFGDQAFCVGELWKSPNEYPATDWRSQASWQDALKDWSDRSHCAVFDFALKERLQNGNVAEWRHGLNGNPDAAWRQAAVTFVDNHDTGYSPGQYGGQHHWPLSDPMRDVAYTYILLSPGTPTVYWPDMYDWGRGDLIRTLIGLRKDAGIRADSPISFQSHYSGLVATTNGSRKRLLLALDSDLAKAPDGFTPVLLADGQRIRVWQASQAPSDTTTTLHCDNVQPNPGQAVYAVGSPLELGAWDPAHAIALQPSASNRWSGSVVWPTQQSVEWKCLIRNLSDINEVYWQADPNNRFVTGAANESVGRF</sequence>
<dbReference type="EMBL" id="LT629689">
    <property type="protein sequence ID" value="SDF70084.1"/>
    <property type="molecule type" value="Genomic_DNA"/>
</dbReference>
<reference evidence="4 6" key="2">
    <citation type="submission" date="2019-06" db="EMBL/GenBank/DDBJ databases">
        <title>Pseudomonas bimorpha sp. nov. isolated from bovine raw milk and skim milk concentrate.</title>
        <authorList>
            <person name="Hofmann K."/>
            <person name="Huptas C."/>
            <person name="Doll E."/>
            <person name="Scherer S."/>
            <person name="Wenning M."/>
        </authorList>
    </citation>
    <scope>NUCLEOTIDE SEQUENCE [LARGE SCALE GENOMIC DNA]</scope>
    <source>
        <strain evidence="4 6">DSM 17835</strain>
    </source>
</reference>
<dbReference type="GeneID" id="78555095"/>
<dbReference type="PROSITE" id="PS51166">
    <property type="entry name" value="CBM20"/>
    <property type="match status" value="1"/>
</dbReference>
<proteinExistence type="predicted"/>